<name>A0A6J4G978_9FLAO</name>
<dbReference type="Proteomes" id="UP000479938">
    <property type="component" value="Unassembled WGS sequence"/>
</dbReference>
<accession>A0A6J4G978</accession>
<reference evidence="1 2" key="1">
    <citation type="submission" date="2020-02" db="EMBL/GenBank/DDBJ databases">
        <authorList>
            <person name="Criscuolo A."/>
        </authorList>
    </citation>
    <scope>NUCLEOTIDE SEQUENCE [LARGE SCALE GENOMIC DNA]</scope>
    <source>
        <strain evidence="1">CIP105534</strain>
    </source>
</reference>
<sequence length="125" mass="14319">MDKDIILDKLKKAKQELIFNHEELEKCTKDLKSATVNLNIRETEKELNMEEFNSGLEQMMFAISHKVRKSVANILGLSKLLCEDVNLGNEESREILLLIIQSAESLNASTEELSKFICLKRRPVV</sequence>
<evidence type="ECO:0000313" key="2">
    <source>
        <dbReference type="Proteomes" id="UP000479938"/>
    </source>
</evidence>
<evidence type="ECO:0000313" key="1">
    <source>
        <dbReference type="EMBL" id="CAA9194885.1"/>
    </source>
</evidence>
<proteinExistence type="predicted"/>
<dbReference type="SUPFAM" id="SSF47384">
    <property type="entry name" value="Homodimeric domain of signal transducing histidine kinase"/>
    <property type="match status" value="1"/>
</dbReference>
<protein>
    <submittedName>
        <fullName evidence="1">Uncharacterized protein</fullName>
    </submittedName>
</protein>
<dbReference type="RefSeq" id="WP_173969152.1">
    <property type="nucleotide sequence ID" value="NZ_CADCSU010000030.1"/>
</dbReference>
<organism evidence="1 2">
    <name type="scientific">Flavobacterium bizetiae</name>
    <dbReference type="NCBI Taxonomy" id="2704140"/>
    <lineage>
        <taxon>Bacteria</taxon>
        <taxon>Pseudomonadati</taxon>
        <taxon>Bacteroidota</taxon>
        <taxon>Flavobacteriia</taxon>
        <taxon>Flavobacteriales</taxon>
        <taxon>Flavobacteriaceae</taxon>
        <taxon>Flavobacterium</taxon>
    </lineage>
</organism>
<gene>
    <name evidence="1" type="ORF">FLA105534_00371</name>
</gene>
<dbReference type="InterPro" id="IPR036097">
    <property type="entry name" value="HisK_dim/P_sf"/>
</dbReference>
<keyword evidence="2" id="KW-1185">Reference proteome</keyword>
<dbReference type="GO" id="GO:0000155">
    <property type="term" value="F:phosphorelay sensor kinase activity"/>
    <property type="evidence" value="ECO:0007669"/>
    <property type="project" value="InterPro"/>
</dbReference>
<dbReference type="EMBL" id="CADCSU010000030">
    <property type="protein sequence ID" value="CAA9194885.1"/>
    <property type="molecule type" value="Genomic_DNA"/>
</dbReference>
<dbReference type="AlphaFoldDB" id="A0A6J4G978"/>
<dbReference type="Gene3D" id="1.10.287.130">
    <property type="match status" value="1"/>
</dbReference>